<proteinExistence type="predicted"/>
<organism evidence="1 2">
    <name type="scientific">Cohnella xylanilytica</name>
    <dbReference type="NCBI Taxonomy" id="557555"/>
    <lineage>
        <taxon>Bacteria</taxon>
        <taxon>Bacillati</taxon>
        <taxon>Bacillota</taxon>
        <taxon>Bacilli</taxon>
        <taxon>Bacillales</taxon>
        <taxon>Paenibacillaceae</taxon>
        <taxon>Cohnella</taxon>
    </lineage>
</organism>
<sequence length="88" mass="10038">MNEQKFSKRAIWMAVNSEHGDRLVEIAREHVRLAKELTTNQIADLDDGTTYNVRGIIGARIEQLRAERNAIIQQYEEEDTYGDSSNGS</sequence>
<evidence type="ECO:0000313" key="1">
    <source>
        <dbReference type="EMBL" id="MBB6692335.1"/>
    </source>
</evidence>
<accession>A0A841TVX5</accession>
<name>A0A841TVX5_9BACL</name>
<keyword evidence="2" id="KW-1185">Reference proteome</keyword>
<reference evidence="1 2" key="1">
    <citation type="submission" date="2020-08" db="EMBL/GenBank/DDBJ databases">
        <title>Cohnella phylogeny.</title>
        <authorList>
            <person name="Dunlap C."/>
        </authorList>
    </citation>
    <scope>NUCLEOTIDE SEQUENCE [LARGE SCALE GENOMIC DNA]</scope>
    <source>
        <strain evidence="1 2">DSM 25239</strain>
    </source>
</reference>
<dbReference type="AlphaFoldDB" id="A0A841TVX5"/>
<evidence type="ECO:0000313" key="2">
    <source>
        <dbReference type="Proteomes" id="UP000553776"/>
    </source>
</evidence>
<gene>
    <name evidence="1" type="ORF">H7B90_13065</name>
</gene>
<dbReference type="RefSeq" id="WP_185136327.1">
    <property type="nucleotide sequence ID" value="NZ_JACJVR010000052.1"/>
</dbReference>
<comment type="caution">
    <text evidence="1">The sequence shown here is derived from an EMBL/GenBank/DDBJ whole genome shotgun (WGS) entry which is preliminary data.</text>
</comment>
<protein>
    <submittedName>
        <fullName evidence="1">Uncharacterized protein</fullName>
    </submittedName>
</protein>
<dbReference type="Proteomes" id="UP000553776">
    <property type="component" value="Unassembled WGS sequence"/>
</dbReference>
<dbReference type="EMBL" id="JACJVR010000052">
    <property type="protein sequence ID" value="MBB6692335.1"/>
    <property type="molecule type" value="Genomic_DNA"/>
</dbReference>